<gene>
    <name evidence="3" type="ORF">EDB92DRAFT_1621835</name>
</gene>
<keyword evidence="2" id="KW-1133">Transmembrane helix</keyword>
<evidence type="ECO:0000256" key="2">
    <source>
        <dbReference type="SAM" id="Phobius"/>
    </source>
</evidence>
<feature type="compositionally biased region" description="Polar residues" evidence="1">
    <location>
        <begin position="175"/>
        <end position="200"/>
    </location>
</feature>
<proteinExistence type="predicted"/>
<dbReference type="EMBL" id="JAKELL010000096">
    <property type="protein sequence ID" value="KAH8982801.1"/>
    <property type="molecule type" value="Genomic_DNA"/>
</dbReference>
<comment type="caution">
    <text evidence="3">The sequence shown here is derived from an EMBL/GenBank/DDBJ whole genome shotgun (WGS) entry which is preliminary data.</text>
</comment>
<evidence type="ECO:0000313" key="3">
    <source>
        <dbReference type="EMBL" id="KAH8982801.1"/>
    </source>
</evidence>
<feature type="transmembrane region" description="Helical" evidence="2">
    <location>
        <begin position="226"/>
        <end position="251"/>
    </location>
</feature>
<reference evidence="3" key="1">
    <citation type="submission" date="2022-01" db="EMBL/GenBank/DDBJ databases">
        <title>Comparative genomics reveals a dynamic genome evolution in the ectomycorrhizal milk-cap (Lactarius) mushrooms.</title>
        <authorList>
            <consortium name="DOE Joint Genome Institute"/>
            <person name="Lebreton A."/>
            <person name="Tang N."/>
            <person name="Kuo A."/>
            <person name="LaButti K."/>
            <person name="Drula E."/>
            <person name="Barry K."/>
            <person name="Clum A."/>
            <person name="Lipzen A."/>
            <person name="Mousain D."/>
            <person name="Ng V."/>
            <person name="Wang R."/>
            <person name="Wang X."/>
            <person name="Dai Y."/>
            <person name="Henrissat B."/>
            <person name="Grigoriev I.V."/>
            <person name="Guerin-Laguette A."/>
            <person name="Yu F."/>
            <person name="Martin F.M."/>
        </authorList>
    </citation>
    <scope>NUCLEOTIDE SEQUENCE</scope>
    <source>
        <strain evidence="3">QP</strain>
    </source>
</reference>
<accession>A0AAD4LC49</accession>
<feature type="compositionally biased region" description="Low complexity" evidence="1">
    <location>
        <begin position="86"/>
        <end position="174"/>
    </location>
</feature>
<feature type="region of interest" description="Disordered" evidence="1">
    <location>
        <begin position="63"/>
        <end position="212"/>
    </location>
</feature>
<evidence type="ECO:0008006" key="5">
    <source>
        <dbReference type="Google" id="ProtNLM"/>
    </source>
</evidence>
<feature type="compositionally biased region" description="Low complexity" evidence="1">
    <location>
        <begin position="65"/>
        <end position="76"/>
    </location>
</feature>
<keyword evidence="4" id="KW-1185">Reference proteome</keyword>
<organism evidence="3 4">
    <name type="scientific">Lactarius akahatsu</name>
    <dbReference type="NCBI Taxonomy" id="416441"/>
    <lineage>
        <taxon>Eukaryota</taxon>
        <taxon>Fungi</taxon>
        <taxon>Dikarya</taxon>
        <taxon>Basidiomycota</taxon>
        <taxon>Agaricomycotina</taxon>
        <taxon>Agaricomycetes</taxon>
        <taxon>Russulales</taxon>
        <taxon>Russulaceae</taxon>
        <taxon>Lactarius</taxon>
    </lineage>
</organism>
<feature type="region of interest" description="Disordered" evidence="1">
    <location>
        <begin position="273"/>
        <end position="310"/>
    </location>
</feature>
<name>A0AAD4LC49_9AGAM</name>
<feature type="compositionally biased region" description="Basic and acidic residues" evidence="1">
    <location>
        <begin position="276"/>
        <end position="285"/>
    </location>
</feature>
<protein>
    <recommendedName>
        <fullName evidence="5">Mid2 domain-containing protein</fullName>
    </recommendedName>
</protein>
<evidence type="ECO:0000313" key="4">
    <source>
        <dbReference type="Proteomes" id="UP001201163"/>
    </source>
</evidence>
<evidence type="ECO:0000256" key="1">
    <source>
        <dbReference type="SAM" id="MobiDB-lite"/>
    </source>
</evidence>
<feature type="compositionally biased region" description="Low complexity" evidence="1">
    <location>
        <begin position="202"/>
        <end position="212"/>
    </location>
</feature>
<keyword evidence="2" id="KW-0472">Membrane</keyword>
<dbReference type="Proteomes" id="UP001201163">
    <property type="component" value="Unassembled WGS sequence"/>
</dbReference>
<keyword evidence="2" id="KW-0812">Transmembrane</keyword>
<sequence>MRNSTPSATRILTVVSLVVLCTLSFVVVYGTQNIVDTPPQDSLFSFHKPDVPHHRRAIHHLRAQSSSNTLSLDPSSAPSSTPNTDSQSPPVQSTKSSSPTPVSSPTSVATSSTPSDSSTSSSKSTSTSQSSGTTTSTTSSTSTSSSTTSSTPSSSSTTSSPSSDTGTTTSSTPAISNSPLGGSTTRFTPNTPLSTDTFFTPSGRTSTISASSTAGATSKGFFANKAAVGVTFSIVGIICGLAAVMGIITVIRRYRRAHYRDDDFYEKYPRVGGSADRSHFSREPAELGQGPLGESATDLTTGPAPADAYPDRCYPLRPARPQHDLPSRRLWHRLPAQRSLH</sequence>
<dbReference type="AlphaFoldDB" id="A0AAD4LC49"/>